<dbReference type="InterPro" id="IPR020635">
    <property type="entry name" value="Tyr_kinase_cat_dom"/>
</dbReference>
<dbReference type="GO" id="GO:0005524">
    <property type="term" value="F:ATP binding"/>
    <property type="evidence" value="ECO:0007669"/>
    <property type="project" value="UniProtKB-UniRule"/>
</dbReference>
<dbReference type="InterPro" id="IPR050198">
    <property type="entry name" value="Non-receptor_tyrosine_kinases"/>
</dbReference>
<evidence type="ECO:0000256" key="4">
    <source>
        <dbReference type="ARBA" id="ARBA00022840"/>
    </source>
</evidence>
<evidence type="ECO:0000259" key="10">
    <source>
        <dbReference type="PROSITE" id="PS50011"/>
    </source>
</evidence>
<evidence type="ECO:0000256" key="2">
    <source>
        <dbReference type="ARBA" id="ARBA00022741"/>
    </source>
</evidence>
<keyword evidence="3 8" id="KW-0418">Kinase</keyword>
<dbReference type="SUPFAM" id="SSF55550">
    <property type="entry name" value="SH2 domain"/>
    <property type="match status" value="1"/>
</dbReference>
<dbReference type="InterPro" id="IPR011009">
    <property type="entry name" value="Kinase-like_dom_sf"/>
</dbReference>
<dbReference type="SMART" id="SM00219">
    <property type="entry name" value="TyrKc"/>
    <property type="match status" value="1"/>
</dbReference>
<dbReference type="Pfam" id="PF07714">
    <property type="entry name" value="PK_Tyr_Ser-Thr"/>
    <property type="match status" value="1"/>
</dbReference>
<dbReference type="InterPro" id="IPR000980">
    <property type="entry name" value="SH2"/>
</dbReference>
<sequence>LGDGRRLAMTMGRDEPEFTDDDLNLPYFHGALMDEDMEKLLELPGDFVVLLRNKEQGDGTTIQTIFLAVRTKAGNDKEAIYRTAIKKNDDGVKVLNKNFPDIAKCVDWFKKEPRNIAGGQSVTLKRPINRGKWYIRHRDIQWQKRIGSGAYGQVFRCKLLPGKSIVAAKRLAGATGADELSDMMKEARVMQLYDHPNIVKFYGYAVDKPPFILVMEFCNGGAVEDRLRKEKQKPIPAKARANWLTQAAAGIEYLHKKNCIHRDIATRNCLIHEDTIKIADFGMCRATSVYKVNLAKPQNVRWLAPEVWRTGETNFRTDVYAFAVMMWEMFVIPYDTPYRAWKAIIVKRRVMEGYRMEPPPLMPDPIRKVLAICWNHNAADRLPMGDVRKMLAEIEPSVEGYKAGSSEPDWESMSKSKSSSMPNGGTKSQT</sequence>
<feature type="domain" description="Protein kinase" evidence="10">
    <location>
        <begin position="140"/>
        <end position="398"/>
    </location>
</feature>
<dbReference type="PROSITE" id="PS50011">
    <property type="entry name" value="PROTEIN_KINASE_DOM"/>
    <property type="match status" value="1"/>
</dbReference>
<evidence type="ECO:0000256" key="3">
    <source>
        <dbReference type="ARBA" id="ARBA00022777"/>
    </source>
</evidence>
<feature type="region of interest" description="Disordered" evidence="9">
    <location>
        <begin position="399"/>
        <end position="430"/>
    </location>
</feature>
<evidence type="ECO:0000256" key="9">
    <source>
        <dbReference type="SAM" id="MobiDB-lite"/>
    </source>
</evidence>
<gene>
    <name evidence="11" type="ORF">PFISCL1PPCAC_14926</name>
</gene>
<evidence type="ECO:0000313" key="11">
    <source>
        <dbReference type="EMBL" id="GMT23629.1"/>
    </source>
</evidence>
<comment type="similarity">
    <text evidence="8">Belongs to the protein kinase superfamily. Tyr protein kinase family.</text>
</comment>
<keyword evidence="12" id="KW-1185">Reference proteome</keyword>
<keyword evidence="5 8" id="KW-0829">Tyrosine-protein kinase</keyword>
<comment type="caution">
    <text evidence="11">The sequence shown here is derived from an EMBL/GenBank/DDBJ whole genome shotgun (WGS) entry which is preliminary data.</text>
</comment>
<comment type="catalytic activity">
    <reaction evidence="6 8">
        <text>L-tyrosyl-[protein] + ATP = O-phospho-L-tyrosyl-[protein] + ADP + H(+)</text>
        <dbReference type="Rhea" id="RHEA:10596"/>
        <dbReference type="Rhea" id="RHEA-COMP:10136"/>
        <dbReference type="Rhea" id="RHEA-COMP:20101"/>
        <dbReference type="ChEBI" id="CHEBI:15378"/>
        <dbReference type="ChEBI" id="CHEBI:30616"/>
        <dbReference type="ChEBI" id="CHEBI:46858"/>
        <dbReference type="ChEBI" id="CHEBI:61978"/>
        <dbReference type="ChEBI" id="CHEBI:456216"/>
        <dbReference type="EC" id="2.7.10.2"/>
    </reaction>
</comment>
<organism evidence="11 12">
    <name type="scientific">Pristionchus fissidentatus</name>
    <dbReference type="NCBI Taxonomy" id="1538716"/>
    <lineage>
        <taxon>Eukaryota</taxon>
        <taxon>Metazoa</taxon>
        <taxon>Ecdysozoa</taxon>
        <taxon>Nematoda</taxon>
        <taxon>Chromadorea</taxon>
        <taxon>Rhabditida</taxon>
        <taxon>Rhabditina</taxon>
        <taxon>Diplogasteromorpha</taxon>
        <taxon>Diplogasteroidea</taxon>
        <taxon>Neodiplogasteridae</taxon>
        <taxon>Pristionchus</taxon>
    </lineage>
</organism>
<dbReference type="InterPro" id="IPR001245">
    <property type="entry name" value="Ser-Thr/Tyr_kinase_cat_dom"/>
</dbReference>
<dbReference type="InterPro" id="IPR017441">
    <property type="entry name" value="Protein_kinase_ATP_BS"/>
</dbReference>
<proteinExistence type="inferred from homology"/>
<dbReference type="PROSITE" id="PS00109">
    <property type="entry name" value="PROTEIN_KINASE_TYR"/>
    <property type="match status" value="1"/>
</dbReference>
<dbReference type="Proteomes" id="UP001432322">
    <property type="component" value="Unassembled WGS sequence"/>
</dbReference>
<keyword evidence="2 7" id="KW-0547">Nucleotide-binding</keyword>
<keyword evidence="4 7" id="KW-0067">ATP-binding</keyword>
<dbReference type="SUPFAM" id="SSF56112">
    <property type="entry name" value="Protein kinase-like (PK-like)"/>
    <property type="match status" value="1"/>
</dbReference>
<dbReference type="PANTHER" id="PTHR24418">
    <property type="entry name" value="TYROSINE-PROTEIN KINASE"/>
    <property type="match status" value="1"/>
</dbReference>
<accession>A0AAV5VVQ1</accession>
<dbReference type="InterPro" id="IPR000719">
    <property type="entry name" value="Prot_kinase_dom"/>
</dbReference>
<dbReference type="InterPro" id="IPR008266">
    <property type="entry name" value="Tyr_kinase_AS"/>
</dbReference>
<dbReference type="Gene3D" id="1.10.510.10">
    <property type="entry name" value="Transferase(Phosphotransferase) domain 1"/>
    <property type="match status" value="1"/>
</dbReference>
<dbReference type="Gene3D" id="3.30.505.10">
    <property type="entry name" value="SH2 domain"/>
    <property type="match status" value="1"/>
</dbReference>
<dbReference type="InterPro" id="IPR036860">
    <property type="entry name" value="SH2_dom_sf"/>
</dbReference>
<reference evidence="11" key="1">
    <citation type="submission" date="2023-10" db="EMBL/GenBank/DDBJ databases">
        <title>Genome assembly of Pristionchus species.</title>
        <authorList>
            <person name="Yoshida K."/>
            <person name="Sommer R.J."/>
        </authorList>
    </citation>
    <scope>NUCLEOTIDE SEQUENCE</scope>
    <source>
        <strain evidence="11">RS5133</strain>
    </source>
</reference>
<dbReference type="CDD" id="cd00192">
    <property type="entry name" value="PTKc"/>
    <property type="match status" value="1"/>
</dbReference>
<name>A0AAV5VVQ1_9BILA</name>
<evidence type="ECO:0000256" key="8">
    <source>
        <dbReference type="RuleBase" id="RU362096"/>
    </source>
</evidence>
<dbReference type="AlphaFoldDB" id="A0AAV5VVQ1"/>
<protein>
    <recommendedName>
        <fullName evidence="8">Tyrosine-protein kinase</fullName>
        <ecNumber evidence="8">2.7.10.2</ecNumber>
    </recommendedName>
</protein>
<evidence type="ECO:0000256" key="6">
    <source>
        <dbReference type="ARBA" id="ARBA00051245"/>
    </source>
</evidence>
<evidence type="ECO:0000256" key="1">
    <source>
        <dbReference type="ARBA" id="ARBA00022679"/>
    </source>
</evidence>
<dbReference type="GO" id="GO:0004715">
    <property type="term" value="F:non-membrane spanning protein tyrosine kinase activity"/>
    <property type="evidence" value="ECO:0007669"/>
    <property type="project" value="UniProtKB-EC"/>
</dbReference>
<feature type="binding site" evidence="7">
    <location>
        <position position="169"/>
    </location>
    <ligand>
        <name>ATP</name>
        <dbReference type="ChEBI" id="CHEBI:30616"/>
    </ligand>
</feature>
<dbReference type="FunFam" id="1.10.510.10:FF:000974">
    <property type="entry name" value="Tyrosine-protein kinase"/>
    <property type="match status" value="1"/>
</dbReference>
<dbReference type="PROSITE" id="PS00107">
    <property type="entry name" value="PROTEIN_KINASE_ATP"/>
    <property type="match status" value="1"/>
</dbReference>
<dbReference type="EMBL" id="BTSY01000004">
    <property type="protein sequence ID" value="GMT23629.1"/>
    <property type="molecule type" value="Genomic_DNA"/>
</dbReference>
<evidence type="ECO:0000256" key="7">
    <source>
        <dbReference type="PROSITE-ProRule" id="PRU10141"/>
    </source>
</evidence>
<dbReference type="EC" id="2.7.10.2" evidence="8"/>
<keyword evidence="1 8" id="KW-0808">Transferase</keyword>
<dbReference type="PRINTS" id="PR00109">
    <property type="entry name" value="TYRKINASE"/>
</dbReference>
<evidence type="ECO:0000256" key="5">
    <source>
        <dbReference type="ARBA" id="ARBA00023137"/>
    </source>
</evidence>
<feature type="non-terminal residue" evidence="11">
    <location>
        <position position="1"/>
    </location>
</feature>
<evidence type="ECO:0000313" key="12">
    <source>
        <dbReference type="Proteomes" id="UP001432322"/>
    </source>
</evidence>
<dbReference type="SMART" id="SM00252">
    <property type="entry name" value="SH2"/>
    <property type="match status" value="1"/>
</dbReference>